<name>A0A9D1I1S3_9FIRM</name>
<organism evidence="2 3">
    <name type="scientific">Candidatus Allocopromorpha excrementigallinarum</name>
    <dbReference type="NCBI Taxonomy" id="2840742"/>
    <lineage>
        <taxon>Bacteria</taxon>
        <taxon>Bacillati</taxon>
        <taxon>Bacillota</taxon>
        <taxon>Clostridia</taxon>
        <taxon>Eubacteriales</taxon>
        <taxon>Eubacteriaceae</taxon>
        <taxon>Eubacteriaceae incertae sedis</taxon>
        <taxon>Candidatus Allocopromorpha</taxon>
    </lineage>
</organism>
<dbReference type="AlphaFoldDB" id="A0A9D1I1S3"/>
<dbReference type="GO" id="GO:0004622">
    <property type="term" value="F:phosphatidylcholine lysophospholipase activity"/>
    <property type="evidence" value="ECO:0007669"/>
    <property type="project" value="TreeGrafter"/>
</dbReference>
<gene>
    <name evidence="2" type="ORF">IAC50_02320</name>
</gene>
<evidence type="ECO:0000259" key="1">
    <source>
        <dbReference type="Pfam" id="PF13472"/>
    </source>
</evidence>
<dbReference type="EMBL" id="DVMP01000048">
    <property type="protein sequence ID" value="HIU25320.1"/>
    <property type="molecule type" value="Genomic_DNA"/>
</dbReference>
<comment type="caution">
    <text evidence="2">The sequence shown here is derived from an EMBL/GenBank/DDBJ whole genome shotgun (WGS) entry which is preliminary data.</text>
</comment>
<accession>A0A9D1I1S3</accession>
<dbReference type="PANTHER" id="PTHR30383">
    <property type="entry name" value="THIOESTERASE 1/PROTEASE 1/LYSOPHOSPHOLIPASE L1"/>
    <property type="match status" value="1"/>
</dbReference>
<dbReference type="PANTHER" id="PTHR30383:SF5">
    <property type="entry name" value="SGNH HYDROLASE-TYPE ESTERASE DOMAIN-CONTAINING PROTEIN"/>
    <property type="match status" value="1"/>
</dbReference>
<evidence type="ECO:0000313" key="3">
    <source>
        <dbReference type="Proteomes" id="UP000824090"/>
    </source>
</evidence>
<dbReference type="Gene3D" id="3.40.50.1110">
    <property type="entry name" value="SGNH hydrolase"/>
    <property type="match status" value="1"/>
</dbReference>
<protein>
    <recommendedName>
        <fullName evidence="1">SGNH hydrolase-type esterase domain-containing protein</fullName>
    </recommendedName>
</protein>
<dbReference type="InterPro" id="IPR013830">
    <property type="entry name" value="SGNH_hydro"/>
</dbReference>
<sequence length="187" mass="21217">MMNKKIVFIGNSIVNGFPYQRGASFAGIIEEETGFEIINRGINGQTASEVLSRFERDVISQRPDMVFVLTGTNDFIYGQNIPEHVFSILELMKEKADAEGISAVFLTPLPTDSEMASRCWRVGENIDYERINRCLSALSDIIMDSGFDFIDLNSLYRECGKYCDGVHPLPEGHRFIADRIMEYLNRI</sequence>
<dbReference type="SUPFAM" id="SSF52266">
    <property type="entry name" value="SGNH hydrolase"/>
    <property type="match status" value="1"/>
</dbReference>
<feature type="domain" description="SGNH hydrolase-type esterase" evidence="1">
    <location>
        <begin position="8"/>
        <end position="174"/>
    </location>
</feature>
<proteinExistence type="predicted"/>
<dbReference type="Pfam" id="PF13472">
    <property type="entry name" value="Lipase_GDSL_2"/>
    <property type="match status" value="1"/>
</dbReference>
<reference evidence="2" key="1">
    <citation type="submission" date="2020-10" db="EMBL/GenBank/DDBJ databases">
        <authorList>
            <person name="Gilroy R."/>
        </authorList>
    </citation>
    <scope>NUCLEOTIDE SEQUENCE</scope>
    <source>
        <strain evidence="2">ChiHcec3-6078</strain>
    </source>
</reference>
<dbReference type="Proteomes" id="UP000824090">
    <property type="component" value="Unassembled WGS sequence"/>
</dbReference>
<evidence type="ECO:0000313" key="2">
    <source>
        <dbReference type="EMBL" id="HIU25320.1"/>
    </source>
</evidence>
<dbReference type="InterPro" id="IPR051532">
    <property type="entry name" value="Ester_Hydrolysis_Enzymes"/>
</dbReference>
<reference evidence="2" key="2">
    <citation type="journal article" date="2021" name="PeerJ">
        <title>Extensive microbial diversity within the chicken gut microbiome revealed by metagenomics and culture.</title>
        <authorList>
            <person name="Gilroy R."/>
            <person name="Ravi A."/>
            <person name="Getino M."/>
            <person name="Pursley I."/>
            <person name="Horton D.L."/>
            <person name="Alikhan N.F."/>
            <person name="Baker D."/>
            <person name="Gharbi K."/>
            <person name="Hall N."/>
            <person name="Watson M."/>
            <person name="Adriaenssens E.M."/>
            <person name="Foster-Nyarko E."/>
            <person name="Jarju S."/>
            <person name="Secka A."/>
            <person name="Antonio M."/>
            <person name="Oren A."/>
            <person name="Chaudhuri R.R."/>
            <person name="La Ragione R."/>
            <person name="Hildebrand F."/>
            <person name="Pallen M.J."/>
        </authorList>
    </citation>
    <scope>NUCLEOTIDE SEQUENCE</scope>
    <source>
        <strain evidence="2">ChiHcec3-6078</strain>
    </source>
</reference>
<dbReference type="InterPro" id="IPR036514">
    <property type="entry name" value="SGNH_hydro_sf"/>
</dbReference>